<reference evidence="1 2" key="1">
    <citation type="submission" date="2014-12" db="EMBL/GenBank/DDBJ databases">
        <title>The genome sequence of Methanohalophilus portucalensis strain FDF1.</title>
        <authorList>
            <person name="Lai M.-C."/>
            <person name="Lai S.-J."/>
        </authorList>
    </citation>
    <scope>NUCLEOTIDE SEQUENCE [LARGE SCALE GENOMIC DNA]</scope>
    <source>
        <strain evidence="1 2">FDF-1</strain>
    </source>
</reference>
<accession>A0A1L9C633</accession>
<comment type="caution">
    <text evidence="1">The sequence shown here is derived from an EMBL/GenBank/DDBJ whole genome shotgun (WGS) entry which is preliminary data.</text>
</comment>
<sequence>MKTVKSVKIQYPLKQGLKPSIQITNSLTGFRQNSISTKTRIETRIPLLH</sequence>
<evidence type="ECO:0000313" key="2">
    <source>
        <dbReference type="Proteomes" id="UP000185713"/>
    </source>
</evidence>
<dbReference type="EMBL" id="JWTK01000002">
    <property type="protein sequence ID" value="OJH49924.1"/>
    <property type="molecule type" value="Genomic_DNA"/>
</dbReference>
<name>A0A1L9C633_9EURY</name>
<protein>
    <submittedName>
        <fullName evidence="1">Uncharacterized protein</fullName>
    </submittedName>
</protein>
<proteinExistence type="predicted"/>
<evidence type="ECO:0000313" key="1">
    <source>
        <dbReference type="EMBL" id="OJH49924.1"/>
    </source>
</evidence>
<dbReference type="AlphaFoldDB" id="A0A1L9C633"/>
<dbReference type="Proteomes" id="UP000185713">
    <property type="component" value="Unassembled WGS sequence"/>
</dbReference>
<gene>
    <name evidence="1" type="ORF">MPF_0717</name>
</gene>
<organism evidence="1 2">
    <name type="scientific">Methanohalophilus portucalensis FDF-1</name>
    <dbReference type="NCBI Taxonomy" id="523843"/>
    <lineage>
        <taxon>Archaea</taxon>
        <taxon>Methanobacteriati</taxon>
        <taxon>Methanobacteriota</taxon>
        <taxon>Stenosarchaea group</taxon>
        <taxon>Methanomicrobia</taxon>
        <taxon>Methanosarcinales</taxon>
        <taxon>Methanosarcinaceae</taxon>
        <taxon>Methanohalophilus</taxon>
    </lineage>
</organism>